<dbReference type="AlphaFoldDB" id="A0A413RIV5"/>
<keyword evidence="2" id="KW-1185">Reference proteome</keyword>
<dbReference type="Proteomes" id="UP000283374">
    <property type="component" value="Unassembled WGS sequence"/>
</dbReference>
<proteinExistence type="predicted"/>
<sequence length="68" mass="6876">MFDDPVPLLLSALDGAGRARRALMAAGAVPWGGAVAVRYRAEIDGAVLEAAALDRAVGELVALAGCRA</sequence>
<comment type="caution">
    <text evidence="1">The sequence shown here is derived from an EMBL/GenBank/DDBJ whole genome shotgun (WGS) entry which is preliminary data.</text>
</comment>
<dbReference type="OrthoDB" id="9949953at2"/>
<protein>
    <submittedName>
        <fullName evidence="1">Uncharacterized protein</fullName>
    </submittedName>
</protein>
<evidence type="ECO:0000313" key="2">
    <source>
        <dbReference type="Proteomes" id="UP000283374"/>
    </source>
</evidence>
<accession>A0A413RIV5</accession>
<evidence type="ECO:0000313" key="1">
    <source>
        <dbReference type="EMBL" id="RHA38391.1"/>
    </source>
</evidence>
<dbReference type="RefSeq" id="WP_118768036.1">
    <property type="nucleotide sequence ID" value="NZ_QWKP01000214.1"/>
</dbReference>
<gene>
    <name evidence="1" type="ORF">D1825_14035</name>
</gene>
<name>A0A413RIV5_9CELL</name>
<dbReference type="EMBL" id="QWKP01000214">
    <property type="protein sequence ID" value="RHA38391.1"/>
    <property type="molecule type" value="Genomic_DNA"/>
</dbReference>
<reference evidence="1 2" key="1">
    <citation type="submission" date="2018-08" db="EMBL/GenBank/DDBJ databases">
        <title>Cellulomonas rhizosphaerae sp. nov., a novel actinomycete isolated from soil.</title>
        <authorList>
            <person name="Tian Y."/>
        </authorList>
    </citation>
    <scope>NUCLEOTIDE SEQUENCE [LARGE SCALE GENOMIC DNA]</scope>
    <source>
        <strain evidence="1 2">NEAU-TCZ24</strain>
    </source>
</reference>
<organism evidence="1 2">
    <name type="scientific">Cellulomonas rhizosphaerae</name>
    <dbReference type="NCBI Taxonomy" id="2293719"/>
    <lineage>
        <taxon>Bacteria</taxon>
        <taxon>Bacillati</taxon>
        <taxon>Actinomycetota</taxon>
        <taxon>Actinomycetes</taxon>
        <taxon>Micrococcales</taxon>
        <taxon>Cellulomonadaceae</taxon>
        <taxon>Cellulomonas</taxon>
    </lineage>
</organism>